<keyword evidence="3" id="KW-0949">S-adenosyl-L-methionine</keyword>
<feature type="domain" description="Methyltransferase" evidence="4">
    <location>
        <begin position="25"/>
        <end position="114"/>
    </location>
</feature>
<dbReference type="GO" id="GO:0008168">
    <property type="term" value="F:methyltransferase activity"/>
    <property type="evidence" value="ECO:0007669"/>
    <property type="project" value="UniProtKB-KW"/>
</dbReference>
<dbReference type="PATRIC" id="fig|749927.5.peg.6989"/>
<evidence type="ECO:0000256" key="1">
    <source>
        <dbReference type="ARBA" id="ARBA00022603"/>
    </source>
</evidence>
<dbReference type="PANTHER" id="PTHR43464">
    <property type="entry name" value="METHYLTRANSFERASE"/>
    <property type="match status" value="1"/>
</dbReference>
<reference evidence="5 6" key="1">
    <citation type="journal article" date="2010" name="Cell Res.">
        <title>Complete genome sequence of the rifamycin SV-producing Amycolatopsis mediterranei U32 revealed its genetic characteristics in phylogeny and metabolism.</title>
        <authorList>
            <person name="Zhao W."/>
            <person name="Zhong Y."/>
            <person name="Yuan H."/>
            <person name="Wang J."/>
            <person name="Zheng H."/>
            <person name="Wang Y."/>
            <person name="Cen X."/>
            <person name="Xu F."/>
            <person name="Bai J."/>
            <person name="Han X."/>
            <person name="Lu G."/>
            <person name="Zhu Y."/>
            <person name="Shao Z."/>
            <person name="Yan H."/>
            <person name="Li C."/>
            <person name="Peng N."/>
            <person name="Zhang Z."/>
            <person name="Zhang Y."/>
            <person name="Lin W."/>
            <person name="Fan Y."/>
            <person name="Qin Z."/>
            <person name="Hu Y."/>
            <person name="Zhu B."/>
            <person name="Wang S."/>
            <person name="Ding X."/>
            <person name="Zhao G.P."/>
        </authorList>
    </citation>
    <scope>NUCLEOTIDE SEQUENCE [LARGE SCALE GENOMIC DNA]</scope>
    <source>
        <strain evidence="6">U-32</strain>
    </source>
</reference>
<organism evidence="5 6">
    <name type="scientific">Amycolatopsis mediterranei (strain U-32)</name>
    <dbReference type="NCBI Taxonomy" id="749927"/>
    <lineage>
        <taxon>Bacteria</taxon>
        <taxon>Bacillati</taxon>
        <taxon>Actinomycetota</taxon>
        <taxon>Actinomycetes</taxon>
        <taxon>Pseudonocardiales</taxon>
        <taxon>Pseudonocardiaceae</taxon>
        <taxon>Amycolatopsis</taxon>
    </lineage>
</organism>
<keyword evidence="1 5" id="KW-0489">Methyltransferase</keyword>
<name>A0A0H3DBV5_AMYMU</name>
<proteinExistence type="predicted"/>
<dbReference type="InterPro" id="IPR029063">
    <property type="entry name" value="SAM-dependent_MTases_sf"/>
</dbReference>
<dbReference type="KEGG" id="amd:AMED_6719"/>
<evidence type="ECO:0000256" key="2">
    <source>
        <dbReference type="ARBA" id="ARBA00022679"/>
    </source>
</evidence>
<dbReference type="Gene3D" id="3.40.50.150">
    <property type="entry name" value="Vaccinia Virus protein VP39"/>
    <property type="match status" value="1"/>
</dbReference>
<evidence type="ECO:0000313" key="5">
    <source>
        <dbReference type="EMBL" id="ADJ48445.1"/>
    </source>
</evidence>
<evidence type="ECO:0000313" key="6">
    <source>
        <dbReference type="Proteomes" id="UP000000328"/>
    </source>
</evidence>
<evidence type="ECO:0000259" key="4">
    <source>
        <dbReference type="Pfam" id="PF13649"/>
    </source>
</evidence>
<dbReference type="CDD" id="cd02440">
    <property type="entry name" value="AdoMet_MTases"/>
    <property type="match status" value="1"/>
</dbReference>
<keyword evidence="2 5" id="KW-0808">Transferase</keyword>
<gene>
    <name evidence="5" type="ordered locus">AMED_6719</name>
</gene>
<dbReference type="OrthoDB" id="6064711at2"/>
<dbReference type="RefSeq" id="WP_013228492.1">
    <property type="nucleotide sequence ID" value="NC_014318.1"/>
</dbReference>
<dbReference type="EMBL" id="CP002000">
    <property type="protein sequence ID" value="ADJ48445.1"/>
    <property type="molecule type" value="Genomic_DNA"/>
</dbReference>
<evidence type="ECO:0000256" key="3">
    <source>
        <dbReference type="ARBA" id="ARBA00022691"/>
    </source>
</evidence>
<dbReference type="PANTHER" id="PTHR43464:SF19">
    <property type="entry name" value="UBIQUINONE BIOSYNTHESIS O-METHYLTRANSFERASE, MITOCHONDRIAL"/>
    <property type="match status" value="1"/>
</dbReference>
<dbReference type="GeneID" id="92874370"/>
<dbReference type="Pfam" id="PF13649">
    <property type="entry name" value="Methyltransf_25"/>
    <property type="match status" value="1"/>
</dbReference>
<accession>A0A0H3DBV5</accession>
<dbReference type="InterPro" id="IPR041698">
    <property type="entry name" value="Methyltransf_25"/>
</dbReference>
<dbReference type="eggNOG" id="COG2226">
    <property type="taxonomic scope" value="Bacteria"/>
</dbReference>
<protein>
    <submittedName>
        <fullName evidence="5">Methyltransferase</fullName>
    </submittedName>
</protein>
<dbReference type="AlphaFoldDB" id="A0A0H3DBV5"/>
<dbReference type="HOGENOM" id="CLU_090578_0_0_11"/>
<sequence length="211" mass="22245">MPFNHNDHYHPLLLDLLPPGPGIALDVGCGTGRFARRLAATGMAVEAVDVSAAMVEAAAGLGSPGPGEIVYRQADVTTDALPESHYDYISCVASLHHMPFETVAKLRRALVPGGVLVVLGLAKPSTPADWALALAAVPVDALARLVVHAGERLNGGPEEGPKAPVVDDYPTLAELRRESARLLPGSTVRPLLFWRTLITYREHGEGDPTGG</sequence>
<dbReference type="SUPFAM" id="SSF53335">
    <property type="entry name" value="S-adenosyl-L-methionine-dependent methyltransferases"/>
    <property type="match status" value="1"/>
</dbReference>
<dbReference type="GO" id="GO:0032259">
    <property type="term" value="P:methylation"/>
    <property type="evidence" value="ECO:0007669"/>
    <property type="project" value="UniProtKB-KW"/>
</dbReference>
<dbReference type="Proteomes" id="UP000000328">
    <property type="component" value="Chromosome"/>
</dbReference>